<proteinExistence type="predicted"/>
<evidence type="ECO:0000313" key="2">
    <source>
        <dbReference type="EMBL" id="JAR90712.1"/>
    </source>
</evidence>
<organism evidence="2">
    <name type="scientific">Ixodes ricinus</name>
    <name type="common">Common tick</name>
    <name type="synonym">Acarus ricinus</name>
    <dbReference type="NCBI Taxonomy" id="34613"/>
    <lineage>
        <taxon>Eukaryota</taxon>
        <taxon>Metazoa</taxon>
        <taxon>Ecdysozoa</taxon>
        <taxon>Arthropoda</taxon>
        <taxon>Chelicerata</taxon>
        <taxon>Arachnida</taxon>
        <taxon>Acari</taxon>
        <taxon>Parasitiformes</taxon>
        <taxon>Ixodida</taxon>
        <taxon>Ixodoidea</taxon>
        <taxon>Ixodidae</taxon>
        <taxon>Ixodinae</taxon>
        <taxon>Ixodes</taxon>
    </lineage>
</organism>
<dbReference type="EMBL" id="GEGO01004692">
    <property type="protein sequence ID" value="JAR90712.1"/>
    <property type="molecule type" value="Transcribed_RNA"/>
</dbReference>
<protein>
    <submittedName>
        <fullName evidence="2">Putative crack-1 is transposable element</fullName>
    </submittedName>
</protein>
<feature type="non-terminal residue" evidence="2">
    <location>
        <position position="1"/>
    </location>
</feature>
<dbReference type="Gene3D" id="1.10.287.1490">
    <property type="match status" value="1"/>
</dbReference>
<name>A0A147BJQ7_IXORI</name>
<feature type="coiled-coil region" evidence="1">
    <location>
        <begin position="35"/>
        <end position="62"/>
    </location>
</feature>
<reference evidence="2" key="1">
    <citation type="journal article" date="2018" name="PLoS Negl. Trop. Dis.">
        <title>Sialome diversity of ticks revealed by RNAseq of single tick salivary glands.</title>
        <authorList>
            <person name="Perner J."/>
            <person name="Kropackova S."/>
            <person name="Kopacek P."/>
            <person name="Ribeiro J.M."/>
        </authorList>
    </citation>
    <scope>NUCLEOTIDE SEQUENCE</scope>
    <source>
        <strain evidence="2">Siblings of single egg batch collected in Ceske Budejovice</strain>
        <tissue evidence="2">Salivary glands</tissue>
    </source>
</reference>
<keyword evidence="1" id="KW-0175">Coiled coil</keyword>
<dbReference type="AlphaFoldDB" id="A0A147BJQ7"/>
<sequence length="163" mass="18186">INAKLEILHSLKANVGRLSDLPAKVEELLALKPSVDAMKETIRSLQESVKKYESTMKLVTENDEEVKILRTEVGALQATVSEQTVMIEQLQTNINSTEQYSRRCNMEIHGISYVNEEDLGATITDLAHKLNISDFNSAEVVVCHRLRSRLEGAPPILVQITSV</sequence>
<accession>A0A147BJQ7</accession>
<evidence type="ECO:0000256" key="1">
    <source>
        <dbReference type="SAM" id="Coils"/>
    </source>
</evidence>
<feature type="non-terminal residue" evidence="2">
    <location>
        <position position="163"/>
    </location>
</feature>